<dbReference type="InterPro" id="IPR000073">
    <property type="entry name" value="AB_hydrolase_1"/>
</dbReference>
<dbReference type="GO" id="GO:0008126">
    <property type="term" value="F:acetylesterase activity"/>
    <property type="evidence" value="ECO:0007669"/>
    <property type="project" value="TreeGrafter"/>
</dbReference>
<protein>
    <recommendedName>
        <fullName evidence="2">AB hydrolase-1 domain-containing protein</fullName>
    </recommendedName>
</protein>
<accession>A0A507FCE3</accession>
<dbReference type="SUPFAM" id="SSF53474">
    <property type="entry name" value="alpha/beta-Hydrolases"/>
    <property type="match status" value="1"/>
</dbReference>
<dbReference type="EMBL" id="QEAP01000150">
    <property type="protein sequence ID" value="TPX74009.1"/>
    <property type="molecule type" value="Genomic_DNA"/>
</dbReference>
<proteinExistence type="inferred from homology"/>
<dbReference type="AlphaFoldDB" id="A0A507FCE3"/>
<dbReference type="Pfam" id="PF00561">
    <property type="entry name" value="Abhydrolase_1"/>
    <property type="match status" value="1"/>
</dbReference>
<gene>
    <name evidence="3" type="ORF">CcCBS67573_g04719</name>
</gene>
<dbReference type="OrthoDB" id="5954035at2759"/>
<keyword evidence="4" id="KW-1185">Reference proteome</keyword>
<organism evidence="3 4">
    <name type="scientific">Chytriomyces confervae</name>
    <dbReference type="NCBI Taxonomy" id="246404"/>
    <lineage>
        <taxon>Eukaryota</taxon>
        <taxon>Fungi</taxon>
        <taxon>Fungi incertae sedis</taxon>
        <taxon>Chytridiomycota</taxon>
        <taxon>Chytridiomycota incertae sedis</taxon>
        <taxon>Chytridiomycetes</taxon>
        <taxon>Chytridiales</taxon>
        <taxon>Chytriomycetaceae</taxon>
        <taxon>Chytriomyces</taxon>
    </lineage>
</organism>
<evidence type="ECO:0000313" key="3">
    <source>
        <dbReference type="EMBL" id="TPX74009.1"/>
    </source>
</evidence>
<dbReference type="GO" id="GO:0051793">
    <property type="term" value="P:medium-chain fatty acid catabolic process"/>
    <property type="evidence" value="ECO:0007669"/>
    <property type="project" value="TreeGrafter"/>
</dbReference>
<dbReference type="PANTHER" id="PTHR10794:SF63">
    <property type="entry name" value="ALPHA_BETA HYDROLASE 1, ISOFORM A"/>
    <property type="match status" value="1"/>
</dbReference>
<comment type="caution">
    <text evidence="3">The sequence shown here is derived from an EMBL/GenBank/DDBJ whole genome shotgun (WGS) entry which is preliminary data.</text>
</comment>
<dbReference type="Gene3D" id="3.40.50.1820">
    <property type="entry name" value="alpha/beta hydrolase"/>
    <property type="match status" value="1"/>
</dbReference>
<reference evidence="3 4" key="1">
    <citation type="journal article" date="2019" name="Sci. Rep.">
        <title>Comparative genomics of chytrid fungi reveal insights into the obligate biotrophic and pathogenic lifestyle of Synchytrium endobioticum.</title>
        <authorList>
            <person name="van de Vossenberg B.T.L.H."/>
            <person name="Warris S."/>
            <person name="Nguyen H.D.T."/>
            <person name="van Gent-Pelzer M.P.E."/>
            <person name="Joly D.L."/>
            <person name="van de Geest H.C."/>
            <person name="Bonants P.J.M."/>
            <person name="Smith D.S."/>
            <person name="Levesque C.A."/>
            <person name="van der Lee T.A.J."/>
        </authorList>
    </citation>
    <scope>NUCLEOTIDE SEQUENCE [LARGE SCALE GENOMIC DNA]</scope>
    <source>
        <strain evidence="3 4">CBS 675.73</strain>
    </source>
</reference>
<dbReference type="Proteomes" id="UP000320333">
    <property type="component" value="Unassembled WGS sequence"/>
</dbReference>
<sequence length="562" mass="62140">MLSNATLTLAQQLQPGLSALSSVRSDPLMLACLAVVLTALYLLAMPSTPRITHARDTVQLLVTQRDKHTRVSLAALVKSQCPSLKRPFYPTPLLFNGHMQTFWAAAISKMPDLRADYDREMLDLPDGGLVAIDWAPRFHTELPSNSPIIIMLHGLAGGSRETYVLDFVPHALKHGYRVAALNFRGCGGVEIQTPQLYSGSFTDDVRHIVKYIHQQNPLAPLVGVGFSLGANILMKYVGEEGKNCLLTTAVSVGNPFDLHIGLAFLHSTWIGKELYSKVMTQSLIQIYKKHQNRFEKSPNHPTHTGPIQTSKILNAKYLPDFDELATRRVFGFRSVSEYYRMGSSAQYIPDVAIPTLLLSDLDDPIAVREAIPVADVLQNPNIILAVTQRGGHLGWFEGIFAPKRWFPTPVIEYVNAVVQARQALPDHLQHKFVQQPHEAKKMHVHYGQTHNVLFPVHSKQPSHSKESHSIGGVDVGTMTDSSNAEAKKPVLKSSTFQTTDIHGSSVGKQSAFARIFKYLTFLSSGQSLEAQMLGRFVALVLTGCALLLSTKKYWANRKAISA</sequence>
<dbReference type="InterPro" id="IPR029058">
    <property type="entry name" value="AB_hydrolase_fold"/>
</dbReference>
<feature type="domain" description="AB hydrolase-1" evidence="2">
    <location>
        <begin position="147"/>
        <end position="397"/>
    </location>
</feature>
<dbReference type="InterPro" id="IPR050960">
    <property type="entry name" value="AB_hydrolase_4_sf"/>
</dbReference>
<dbReference type="PROSITE" id="PS01133">
    <property type="entry name" value="UPF0017"/>
    <property type="match status" value="1"/>
</dbReference>
<evidence type="ECO:0000256" key="1">
    <source>
        <dbReference type="ARBA" id="ARBA00010884"/>
    </source>
</evidence>
<dbReference type="STRING" id="246404.A0A507FCE3"/>
<comment type="similarity">
    <text evidence="1">Belongs to the AB hydrolase superfamily. AB hydrolase 4 family.</text>
</comment>
<dbReference type="PANTHER" id="PTHR10794">
    <property type="entry name" value="ABHYDROLASE DOMAIN-CONTAINING PROTEIN"/>
    <property type="match status" value="1"/>
</dbReference>
<dbReference type="GO" id="GO:0051792">
    <property type="term" value="P:medium-chain fatty acid biosynthetic process"/>
    <property type="evidence" value="ECO:0007669"/>
    <property type="project" value="TreeGrafter"/>
</dbReference>
<name>A0A507FCE3_9FUNG</name>
<dbReference type="GO" id="GO:0047372">
    <property type="term" value="F:monoacylglycerol lipase activity"/>
    <property type="evidence" value="ECO:0007669"/>
    <property type="project" value="TreeGrafter"/>
</dbReference>
<evidence type="ECO:0000259" key="2">
    <source>
        <dbReference type="Pfam" id="PF00561"/>
    </source>
</evidence>
<evidence type="ECO:0000313" key="4">
    <source>
        <dbReference type="Proteomes" id="UP000320333"/>
    </source>
</evidence>
<dbReference type="InterPro" id="IPR000952">
    <property type="entry name" value="AB_hydrolase_4_CS"/>
</dbReference>